<evidence type="ECO:0000313" key="4">
    <source>
        <dbReference type="EMBL" id="RXN03638.1"/>
    </source>
</evidence>
<dbReference type="InterPro" id="IPR002957">
    <property type="entry name" value="Keratin_I"/>
</dbReference>
<feature type="domain" description="IF rod" evidence="3">
    <location>
        <begin position="1"/>
        <end position="155"/>
    </location>
</feature>
<sequence>MDWAQSCYSKKVTTGDLLPMRLINNATTQNATTLLQIDNSKLAADDFRTKHEHEVMMRQCVEADIANLCRLLDQTTMSKCKLEMQLKGLEEELACMNNNHQELTVTVNIEVDGAPQEDLTNVLQKIHAHYENIIQKHRRKCWKNRKTGLTKRWQG</sequence>
<evidence type="ECO:0000256" key="1">
    <source>
        <dbReference type="ARBA" id="ARBA00022754"/>
    </source>
</evidence>
<organism evidence="4 6">
    <name type="scientific">Labeo rohita</name>
    <name type="common">Indian major carp</name>
    <name type="synonym">Cyprinus rohita</name>
    <dbReference type="NCBI Taxonomy" id="84645"/>
    <lineage>
        <taxon>Eukaryota</taxon>
        <taxon>Metazoa</taxon>
        <taxon>Chordata</taxon>
        <taxon>Craniata</taxon>
        <taxon>Vertebrata</taxon>
        <taxon>Euteleostomi</taxon>
        <taxon>Actinopterygii</taxon>
        <taxon>Neopterygii</taxon>
        <taxon>Teleostei</taxon>
        <taxon>Ostariophysi</taxon>
        <taxon>Cypriniformes</taxon>
        <taxon>Cyprinidae</taxon>
        <taxon>Labeoninae</taxon>
        <taxon>Labeonini</taxon>
        <taxon>Labeo</taxon>
    </lineage>
</organism>
<dbReference type="PANTHER" id="PTHR23239">
    <property type="entry name" value="INTERMEDIATE FILAMENT"/>
    <property type="match status" value="1"/>
</dbReference>
<evidence type="ECO:0000259" key="3">
    <source>
        <dbReference type="PROSITE" id="PS51842"/>
    </source>
</evidence>
<reference evidence="4 6" key="1">
    <citation type="submission" date="2018-03" db="EMBL/GenBank/DDBJ databases">
        <title>Draft genome sequence of Rohu Carp (Labeo rohita).</title>
        <authorList>
            <person name="Das P."/>
            <person name="Kushwaha B."/>
            <person name="Joshi C.G."/>
            <person name="Kumar D."/>
            <person name="Nagpure N.S."/>
            <person name="Sahoo L."/>
            <person name="Das S.P."/>
            <person name="Bit A."/>
            <person name="Patnaik S."/>
            <person name="Meher P.K."/>
            <person name="Jayasankar P."/>
            <person name="Koringa P.G."/>
            <person name="Patel N.V."/>
            <person name="Hinsu A.T."/>
            <person name="Kumar R."/>
            <person name="Pandey M."/>
            <person name="Agarwal S."/>
            <person name="Srivastava S."/>
            <person name="Singh M."/>
            <person name="Iquebal M.A."/>
            <person name="Jaiswal S."/>
            <person name="Angadi U.B."/>
            <person name="Kumar N."/>
            <person name="Raza M."/>
            <person name="Shah T.M."/>
            <person name="Rai A."/>
            <person name="Jena J.K."/>
        </authorList>
    </citation>
    <scope>NUCLEOTIDE SEQUENCE [LARGE SCALE GENOMIC DNA]</scope>
    <source>
        <strain evidence="4">DASCIFA01</strain>
        <tissue evidence="4">Testis</tissue>
    </source>
</reference>
<accession>A0A498L6B3</accession>
<keyword evidence="1" id="KW-0403">Intermediate filament</keyword>
<evidence type="ECO:0000256" key="2">
    <source>
        <dbReference type="ARBA" id="ARBA00023054"/>
    </source>
</evidence>
<dbReference type="STRING" id="84645.A0A498L6B3"/>
<evidence type="ECO:0000313" key="6">
    <source>
        <dbReference type="Proteomes" id="UP000290572"/>
    </source>
</evidence>
<name>A0A498L6B3_LABRO</name>
<dbReference type="Gene3D" id="1.20.5.1160">
    <property type="entry name" value="Vasodilator-stimulated phosphoprotein"/>
    <property type="match status" value="1"/>
</dbReference>
<dbReference type="AlphaFoldDB" id="A0A498L6B3"/>
<dbReference type="Pfam" id="PF00038">
    <property type="entry name" value="Filament"/>
    <property type="match status" value="1"/>
</dbReference>
<protein>
    <submittedName>
        <fullName evidence="4">Type I cytoskeletal 19-like protein</fullName>
    </submittedName>
</protein>
<dbReference type="GO" id="GO:0005198">
    <property type="term" value="F:structural molecule activity"/>
    <property type="evidence" value="ECO:0007669"/>
    <property type="project" value="InterPro"/>
</dbReference>
<dbReference type="PRINTS" id="PR01248">
    <property type="entry name" value="TYPE1KERATIN"/>
</dbReference>
<dbReference type="InterPro" id="IPR039008">
    <property type="entry name" value="IF_rod_dom"/>
</dbReference>
<proteinExistence type="predicted"/>
<dbReference type="EMBL" id="QBIY01013475">
    <property type="protein sequence ID" value="RXN03638.1"/>
    <property type="molecule type" value="Genomic_DNA"/>
</dbReference>
<dbReference type="SMART" id="SM01391">
    <property type="entry name" value="Filament"/>
    <property type="match status" value="1"/>
</dbReference>
<comment type="caution">
    <text evidence="4">The sequence shown here is derived from an EMBL/GenBank/DDBJ whole genome shotgun (WGS) entry which is preliminary data.</text>
</comment>
<dbReference type="PANTHER" id="PTHR23239:SF347">
    <property type="entry name" value="KERATIN 93-RELATED"/>
    <property type="match status" value="1"/>
</dbReference>
<keyword evidence="2" id="KW-0175">Coiled coil</keyword>
<keyword evidence="6" id="KW-1185">Reference proteome</keyword>
<gene>
    <name evidence="4" type="ORF">ROHU_013306</name>
    <name evidence="5" type="ORF">ROHU_021771</name>
</gene>
<dbReference type="GO" id="GO:0005882">
    <property type="term" value="C:intermediate filament"/>
    <property type="evidence" value="ECO:0007669"/>
    <property type="project" value="UniProtKB-KW"/>
</dbReference>
<dbReference type="PROSITE" id="PS51842">
    <property type="entry name" value="IF_ROD_2"/>
    <property type="match status" value="1"/>
</dbReference>
<evidence type="ECO:0000313" key="5">
    <source>
        <dbReference type="EMBL" id="RXN25031.1"/>
    </source>
</evidence>
<dbReference type="EMBL" id="QBIY01012457">
    <property type="protein sequence ID" value="RXN25031.1"/>
    <property type="molecule type" value="Genomic_DNA"/>
</dbReference>
<dbReference type="Proteomes" id="UP000290572">
    <property type="component" value="Unassembled WGS sequence"/>
</dbReference>